<organism evidence="2 3">
    <name type="scientific">Promethearchaeum syntrophicum</name>
    <dbReference type="NCBI Taxonomy" id="2594042"/>
    <lineage>
        <taxon>Archaea</taxon>
        <taxon>Promethearchaeati</taxon>
        <taxon>Promethearchaeota</taxon>
        <taxon>Promethearchaeia</taxon>
        <taxon>Promethearchaeales</taxon>
        <taxon>Promethearchaeaceae</taxon>
        <taxon>Promethearchaeum</taxon>
    </lineage>
</organism>
<dbReference type="SMART" id="SM00176">
    <property type="entry name" value="RAN"/>
    <property type="match status" value="1"/>
</dbReference>
<name>A0A5B9D7K5_9ARCH</name>
<dbReference type="PANTHER" id="PTHR47978">
    <property type="match status" value="1"/>
</dbReference>
<dbReference type="KEGG" id="psyt:DSAG12_00814"/>
<evidence type="ECO:0000313" key="2">
    <source>
        <dbReference type="EMBL" id="QEE14991.1"/>
    </source>
</evidence>
<dbReference type="InterPro" id="IPR027417">
    <property type="entry name" value="P-loop_NTPase"/>
</dbReference>
<dbReference type="GO" id="GO:0005525">
    <property type="term" value="F:GTP binding"/>
    <property type="evidence" value="ECO:0007669"/>
    <property type="project" value="InterPro"/>
</dbReference>
<dbReference type="InterPro" id="IPR005225">
    <property type="entry name" value="Small_GTP-bd"/>
</dbReference>
<dbReference type="InterPro" id="IPR001806">
    <property type="entry name" value="Small_GTPase"/>
</dbReference>
<dbReference type="Pfam" id="PF00071">
    <property type="entry name" value="Ras"/>
    <property type="match status" value="1"/>
</dbReference>
<gene>
    <name evidence="2" type="ORF">DSAG12_00814</name>
</gene>
<dbReference type="Gene3D" id="3.40.50.300">
    <property type="entry name" value="P-loop containing nucleotide triphosphate hydrolases"/>
    <property type="match status" value="1"/>
</dbReference>
<dbReference type="CDD" id="cd00154">
    <property type="entry name" value="Rab"/>
    <property type="match status" value="1"/>
</dbReference>
<dbReference type="NCBIfam" id="TIGR00231">
    <property type="entry name" value="small_GTP"/>
    <property type="match status" value="1"/>
</dbReference>
<dbReference type="SMART" id="SM00173">
    <property type="entry name" value="RAS"/>
    <property type="match status" value="1"/>
</dbReference>
<evidence type="ECO:0000313" key="3">
    <source>
        <dbReference type="Proteomes" id="UP000321408"/>
    </source>
</evidence>
<dbReference type="Proteomes" id="UP000321408">
    <property type="component" value="Chromosome"/>
</dbReference>
<evidence type="ECO:0000256" key="1">
    <source>
        <dbReference type="ARBA" id="ARBA00022741"/>
    </source>
</evidence>
<keyword evidence="3" id="KW-1185">Reference proteome</keyword>
<reference evidence="2 3" key="2">
    <citation type="journal article" date="2024" name="Int. J. Syst. Evol. Microbiol.">
        <title>Promethearchaeum syntrophicum gen. nov., sp. nov., an anaerobic, obligately syntrophic archaeon, the first isolate of the lineage 'Asgard' archaea, and proposal of the new archaeal phylum Promethearchaeota phyl. nov. and kingdom Promethearchaeati regn. nov.</title>
        <authorList>
            <person name="Imachi H."/>
            <person name="Nobu M.K."/>
            <person name="Kato S."/>
            <person name="Takaki Y."/>
            <person name="Miyazaki M."/>
            <person name="Miyata M."/>
            <person name="Ogawara M."/>
            <person name="Saito Y."/>
            <person name="Sakai S."/>
            <person name="Tahara Y.O."/>
            <person name="Takano Y."/>
            <person name="Tasumi E."/>
            <person name="Uematsu K."/>
            <person name="Yoshimura T."/>
            <person name="Itoh T."/>
            <person name="Ohkuma M."/>
            <person name="Takai K."/>
        </authorList>
    </citation>
    <scope>NUCLEOTIDE SEQUENCE [LARGE SCALE GENOMIC DNA]</scope>
    <source>
        <strain evidence="2 3">MK-D1</strain>
    </source>
</reference>
<dbReference type="RefSeq" id="WP_147661921.1">
    <property type="nucleotide sequence ID" value="NZ_CP042905.2"/>
</dbReference>
<dbReference type="GO" id="GO:0003924">
    <property type="term" value="F:GTPase activity"/>
    <property type="evidence" value="ECO:0007669"/>
    <property type="project" value="InterPro"/>
</dbReference>
<protein>
    <submittedName>
        <fullName evidence="2">Rab family GTPase</fullName>
    </submittedName>
</protein>
<dbReference type="PROSITE" id="PS51419">
    <property type="entry name" value="RAB"/>
    <property type="match status" value="1"/>
</dbReference>
<keyword evidence="1" id="KW-0547">Nucleotide-binding</keyword>
<dbReference type="EMBL" id="CP042905">
    <property type="protein sequence ID" value="QEE14991.1"/>
    <property type="molecule type" value="Genomic_DNA"/>
</dbReference>
<reference evidence="2 3" key="1">
    <citation type="journal article" date="2020" name="Nature">
        <title>Isolation of an archaeon at the prokaryote-eukaryote interface.</title>
        <authorList>
            <person name="Imachi H."/>
            <person name="Nobu M.K."/>
            <person name="Nakahara N."/>
            <person name="Morono Y."/>
            <person name="Ogawara M."/>
            <person name="Takaki Y."/>
            <person name="Takano Y."/>
            <person name="Uematsu K."/>
            <person name="Ikuta T."/>
            <person name="Ito M."/>
            <person name="Matsui Y."/>
            <person name="Miyazaki M."/>
            <person name="Murata K."/>
            <person name="Saito Y."/>
            <person name="Sakai S."/>
            <person name="Song C."/>
            <person name="Tasumi E."/>
            <person name="Yamanaka Y."/>
            <person name="Yamaguchi T."/>
            <person name="Kamagata Y."/>
            <person name="Tamaki H."/>
            <person name="Takai K."/>
        </authorList>
    </citation>
    <scope>NUCLEOTIDE SEQUENCE [LARGE SCALE GENOMIC DNA]</scope>
    <source>
        <strain evidence="2 3">MK-D1</strain>
    </source>
</reference>
<dbReference type="SMART" id="SM00174">
    <property type="entry name" value="RHO"/>
    <property type="match status" value="1"/>
</dbReference>
<sequence length="188" mass="21397">MSLYNEKYPIKIVIAGQAGTGKSTLISTKKTGSFNIASKMTIGVDFVILEINHNEKTYQFLVYDLGGQKRFQFLHDSYIKGAKASIILYDLTRIITFNSIPKWIALLMAENPQIPILICGSKKDLIQYEDIKNFENKWIDFVSKIPKNCNIIGHIFTSSKTMEGIDSIFYTLADYLMLSIESYISKKI</sequence>
<dbReference type="GeneID" id="41328813"/>
<dbReference type="PRINTS" id="PR00449">
    <property type="entry name" value="RASTRNSFRMNG"/>
</dbReference>
<proteinExistence type="predicted"/>
<dbReference type="SMART" id="SM00175">
    <property type="entry name" value="RAB"/>
    <property type="match status" value="1"/>
</dbReference>
<dbReference type="SUPFAM" id="SSF52540">
    <property type="entry name" value="P-loop containing nucleoside triphosphate hydrolases"/>
    <property type="match status" value="1"/>
</dbReference>
<dbReference type="AlphaFoldDB" id="A0A5B9D7K5"/>
<accession>A0A5B9D7K5</accession>